<feature type="compositionally biased region" description="Basic and acidic residues" evidence="1">
    <location>
        <begin position="23"/>
        <end position="44"/>
    </location>
</feature>
<evidence type="ECO:0000313" key="3">
    <source>
        <dbReference type="Proteomes" id="UP000275267"/>
    </source>
</evidence>
<feature type="region of interest" description="Disordered" evidence="1">
    <location>
        <begin position="1"/>
        <end position="44"/>
    </location>
</feature>
<feature type="compositionally biased region" description="Acidic residues" evidence="1">
    <location>
        <begin position="157"/>
        <end position="172"/>
    </location>
</feature>
<dbReference type="AlphaFoldDB" id="A0A3L6RZI9"/>
<protein>
    <submittedName>
        <fullName evidence="2">Uncharacterized protein</fullName>
    </submittedName>
</protein>
<name>A0A3L6RZI9_PANMI</name>
<dbReference type="PANTHER" id="PTHR33026">
    <property type="entry name" value="OS06G0360600 PROTEIN"/>
    <property type="match status" value="1"/>
</dbReference>
<accession>A0A3L6RZI9</accession>
<dbReference type="Proteomes" id="UP000275267">
    <property type="component" value="Unassembled WGS sequence"/>
</dbReference>
<sequence length="204" mass="23234">MKVPVTFRTKMPRKTAAGRGKKRGNEGRDESSPPSKRRDCWLDKLSEENSRDIPELMQQIQAPKDKGFTGESVTYLFFERRIQPLQQRVHLGFEYQGIEDPTRMAKDVPSNEEIMHRVTRLFTGVHSEPYISRLFNSNNPPDPADLEWFRSDPPEPVVEEPAEDPAAEESTEDLAANPLRPQRVASCKRRATATVDASTSRQTP</sequence>
<dbReference type="PANTHER" id="PTHR33026:SF7">
    <property type="entry name" value="OS03G0100275 PROTEIN"/>
    <property type="match status" value="1"/>
</dbReference>
<evidence type="ECO:0000256" key="1">
    <source>
        <dbReference type="SAM" id="MobiDB-lite"/>
    </source>
</evidence>
<evidence type="ECO:0000313" key="2">
    <source>
        <dbReference type="EMBL" id="RLN12393.1"/>
    </source>
</evidence>
<reference evidence="3" key="1">
    <citation type="journal article" date="2019" name="Nat. Commun.">
        <title>The genome of broomcorn millet.</title>
        <authorList>
            <person name="Zou C."/>
            <person name="Miki D."/>
            <person name="Li D."/>
            <person name="Tang Q."/>
            <person name="Xiao L."/>
            <person name="Rajput S."/>
            <person name="Deng P."/>
            <person name="Jia W."/>
            <person name="Huang R."/>
            <person name="Zhang M."/>
            <person name="Sun Y."/>
            <person name="Hu J."/>
            <person name="Fu X."/>
            <person name="Schnable P.S."/>
            <person name="Li F."/>
            <person name="Zhang H."/>
            <person name="Feng B."/>
            <person name="Zhu X."/>
            <person name="Liu R."/>
            <person name="Schnable J.C."/>
            <person name="Zhu J.-K."/>
            <person name="Zhang H."/>
        </authorList>
    </citation>
    <scope>NUCLEOTIDE SEQUENCE [LARGE SCALE GENOMIC DNA]</scope>
</reference>
<keyword evidence="3" id="KW-1185">Reference proteome</keyword>
<comment type="caution">
    <text evidence="2">The sequence shown here is derived from an EMBL/GenBank/DDBJ whole genome shotgun (WGS) entry which is preliminary data.</text>
</comment>
<feature type="region of interest" description="Disordered" evidence="1">
    <location>
        <begin position="142"/>
        <end position="204"/>
    </location>
</feature>
<organism evidence="2 3">
    <name type="scientific">Panicum miliaceum</name>
    <name type="common">Proso millet</name>
    <name type="synonym">Broomcorn millet</name>
    <dbReference type="NCBI Taxonomy" id="4540"/>
    <lineage>
        <taxon>Eukaryota</taxon>
        <taxon>Viridiplantae</taxon>
        <taxon>Streptophyta</taxon>
        <taxon>Embryophyta</taxon>
        <taxon>Tracheophyta</taxon>
        <taxon>Spermatophyta</taxon>
        <taxon>Magnoliopsida</taxon>
        <taxon>Liliopsida</taxon>
        <taxon>Poales</taxon>
        <taxon>Poaceae</taxon>
        <taxon>PACMAD clade</taxon>
        <taxon>Panicoideae</taxon>
        <taxon>Panicodae</taxon>
        <taxon>Paniceae</taxon>
        <taxon>Panicinae</taxon>
        <taxon>Panicum</taxon>
        <taxon>Panicum sect. Panicum</taxon>
    </lineage>
</organism>
<proteinExistence type="predicted"/>
<dbReference type="EMBL" id="PQIB02000006">
    <property type="protein sequence ID" value="RLN12393.1"/>
    <property type="molecule type" value="Genomic_DNA"/>
</dbReference>
<feature type="compositionally biased region" description="Polar residues" evidence="1">
    <location>
        <begin position="195"/>
        <end position="204"/>
    </location>
</feature>
<gene>
    <name evidence="2" type="ORF">C2845_PM09G11830</name>
</gene>